<evidence type="ECO:0000313" key="1">
    <source>
        <dbReference type="EMBL" id="KAA5305069.1"/>
    </source>
</evidence>
<dbReference type="GO" id="GO:0004553">
    <property type="term" value="F:hydrolase activity, hydrolyzing O-glycosyl compounds"/>
    <property type="evidence" value="ECO:0007669"/>
    <property type="project" value="UniProtKB-ARBA"/>
</dbReference>
<reference evidence="1 2" key="1">
    <citation type="journal article" date="2019" name="Nat. Med.">
        <title>A library of human gut bacterial isolates paired with longitudinal multiomics data enables mechanistic microbiome research.</title>
        <authorList>
            <person name="Poyet M."/>
            <person name="Groussin M."/>
            <person name="Gibbons S.M."/>
            <person name="Avila-Pacheco J."/>
            <person name="Jiang X."/>
            <person name="Kearney S.M."/>
            <person name="Perrotta A.R."/>
            <person name="Berdy B."/>
            <person name="Zhao S."/>
            <person name="Lieberman T.D."/>
            <person name="Swanson P.K."/>
            <person name="Smith M."/>
            <person name="Roesemann S."/>
            <person name="Alexander J.E."/>
            <person name="Rich S.A."/>
            <person name="Livny J."/>
            <person name="Vlamakis H."/>
            <person name="Clish C."/>
            <person name="Bullock K."/>
            <person name="Deik A."/>
            <person name="Scott J."/>
            <person name="Pierce K.A."/>
            <person name="Xavier R.J."/>
            <person name="Alm E.J."/>
        </authorList>
    </citation>
    <scope>NUCLEOTIDE SEQUENCE [LARGE SCALE GENOMIC DNA]</scope>
    <source>
        <strain evidence="1 2">BIOML-A25</strain>
    </source>
</reference>
<dbReference type="GO" id="GO:0005975">
    <property type="term" value="P:carbohydrate metabolic process"/>
    <property type="evidence" value="ECO:0007669"/>
    <property type="project" value="UniProtKB-ARBA"/>
</dbReference>
<dbReference type="InterPro" id="IPR013320">
    <property type="entry name" value="ConA-like_dom_sf"/>
</dbReference>
<protein>
    <submittedName>
        <fullName evidence="1">Uncharacterized protein</fullName>
    </submittedName>
</protein>
<dbReference type="Proteomes" id="UP000481700">
    <property type="component" value="Unassembled WGS sequence"/>
</dbReference>
<comment type="caution">
    <text evidence="1">The sequence shown here is derived from an EMBL/GenBank/DDBJ whole genome shotgun (WGS) entry which is preliminary data.</text>
</comment>
<dbReference type="Gene3D" id="2.60.120.200">
    <property type="match status" value="1"/>
</dbReference>
<feature type="non-terminal residue" evidence="1">
    <location>
        <position position="580"/>
    </location>
</feature>
<proteinExistence type="predicted"/>
<dbReference type="AlphaFoldDB" id="A0A6L3IIW9"/>
<dbReference type="RefSeq" id="WP_394810559.1">
    <property type="nucleotide sequence ID" value="NZ_VVZV01000270.1"/>
</dbReference>
<feature type="non-terminal residue" evidence="1">
    <location>
        <position position="1"/>
    </location>
</feature>
<sequence>LLKAGTGVPFIGLKLIHADGHVLGRDEHLEPVLEAGRYEKLTFDWVAYDPDRVPAEVDFWKNGVKSSTVSAPRSMMTYSNRFTEEGTQTLVLKAGPTGYTLRIDVGESGIDISEATYGLAVKLDAAGHSNGESNPGTWESNGVETTFEGFDWSSNGWTGEALKLTNGAKAVIGYRPFATDVKSTGLTIELTLRVSNPTDSDTAVVDCLDSGKGLYITPSEASFKTGEKVSYTNEDDELVEREIKLGTNYVEDRWIKVALMVGTRNESRLMELYVDGNRTGADIYDNAFSFRQDNPKYITIDSAGADVEVKSVRIYTRRLSDDEELENRMVDSADGEEMIALYEENDILGDTDTVDMDKLRAKGKGVLRIVRQIKLDDVYAENNKKTDFSADIYYYSPFGSEYDFVLRDCYIRIQGTTSTKYPSKNIRIYISKGGTNLSFTVGGKEQAEKKYPVRPGGIAMNLICLKSDYSDSSMSLNTGGAKLFNDVLKEMGLLTPPQRYQYETGGSDLNAVTVRTAIDGVPIDMFEAAAEDGENDYVGQYNFNNEKSKSGDLFGLSGVEGYDPACPLTLEMLNNTEAMC</sequence>
<accession>A0A6L3IIW9</accession>
<gene>
    <name evidence="1" type="ORF">F2Z07_26720</name>
</gene>
<dbReference type="Pfam" id="PF13385">
    <property type="entry name" value="Laminin_G_3"/>
    <property type="match status" value="1"/>
</dbReference>
<organism evidence="1 2">
    <name type="scientific">Phocaeicola dorei</name>
    <dbReference type="NCBI Taxonomy" id="357276"/>
    <lineage>
        <taxon>Bacteria</taxon>
        <taxon>Pseudomonadati</taxon>
        <taxon>Bacteroidota</taxon>
        <taxon>Bacteroidia</taxon>
        <taxon>Bacteroidales</taxon>
        <taxon>Bacteroidaceae</taxon>
        <taxon>Phocaeicola</taxon>
    </lineage>
</organism>
<name>A0A6L3IIW9_9BACT</name>
<dbReference type="SUPFAM" id="SSF49899">
    <property type="entry name" value="Concanavalin A-like lectins/glucanases"/>
    <property type="match status" value="1"/>
</dbReference>
<dbReference type="EMBL" id="VVZV01000270">
    <property type="protein sequence ID" value="KAA5305069.1"/>
    <property type="molecule type" value="Genomic_DNA"/>
</dbReference>
<evidence type="ECO:0000313" key="2">
    <source>
        <dbReference type="Proteomes" id="UP000481700"/>
    </source>
</evidence>